<dbReference type="InterPro" id="IPR003439">
    <property type="entry name" value="ABC_transporter-like_ATP-bd"/>
</dbReference>
<organism evidence="7 8">
    <name type="scientific">Candidatus Segetimicrobium genomatis</name>
    <dbReference type="NCBI Taxonomy" id="2569760"/>
    <lineage>
        <taxon>Bacteria</taxon>
        <taxon>Bacillati</taxon>
        <taxon>Candidatus Sysuimicrobiota</taxon>
        <taxon>Candidatus Sysuimicrobiia</taxon>
        <taxon>Candidatus Sysuimicrobiales</taxon>
        <taxon>Candidatus Segetimicrobiaceae</taxon>
        <taxon>Candidatus Segetimicrobium</taxon>
    </lineage>
</organism>
<feature type="domain" description="ABC transporter" evidence="6">
    <location>
        <begin position="54"/>
        <end position="302"/>
    </location>
</feature>
<dbReference type="Pfam" id="PF00005">
    <property type="entry name" value="ABC_tran"/>
    <property type="match status" value="1"/>
</dbReference>
<comment type="caution">
    <text evidence="7">The sequence shown here is derived from an EMBL/GenBank/DDBJ whole genome shotgun (WGS) entry which is preliminary data.</text>
</comment>
<evidence type="ECO:0000256" key="2">
    <source>
        <dbReference type="ARBA" id="ARBA00022741"/>
    </source>
</evidence>
<evidence type="ECO:0000313" key="7">
    <source>
        <dbReference type="EMBL" id="TMJ09098.1"/>
    </source>
</evidence>
<evidence type="ECO:0000256" key="1">
    <source>
        <dbReference type="ARBA" id="ARBA00022448"/>
    </source>
</evidence>
<dbReference type="EMBL" id="VBAI01000168">
    <property type="protein sequence ID" value="TMJ09098.1"/>
    <property type="molecule type" value="Genomic_DNA"/>
</dbReference>
<evidence type="ECO:0000256" key="4">
    <source>
        <dbReference type="ARBA" id="ARBA00049985"/>
    </source>
</evidence>
<dbReference type="AlphaFoldDB" id="A0A537LM52"/>
<dbReference type="Gene3D" id="3.40.50.300">
    <property type="entry name" value="P-loop containing nucleotide triphosphate hydrolases"/>
    <property type="match status" value="1"/>
</dbReference>
<keyword evidence="3 7" id="KW-0067">ATP-binding</keyword>
<dbReference type="GO" id="GO:0005524">
    <property type="term" value="F:ATP binding"/>
    <property type="evidence" value="ECO:0007669"/>
    <property type="project" value="UniProtKB-KW"/>
</dbReference>
<dbReference type="InterPro" id="IPR025302">
    <property type="entry name" value="DrrA1/2-like_C"/>
</dbReference>
<gene>
    <name evidence="7" type="ORF">E6G98_10725</name>
</gene>
<dbReference type="Proteomes" id="UP000315217">
    <property type="component" value="Unassembled WGS sequence"/>
</dbReference>
<protein>
    <submittedName>
        <fullName evidence="7">ABC transporter ATP-binding protein</fullName>
    </submittedName>
</protein>
<sequence>MPPGRAHRWRPRGVLAARRDRVEAPAARRRRGRPDEPSRFLGRHRVTAQPEPAVQLENLTRRFRVRAAGAGGSGTAAEASRVTAIDGVTLQIHRGELFGLLGPNGAGKTTTIRILCTLLAPTAGTARVWEFDVVRDPAQVRRHIGVVLTGERAVYWRLTGRENLEYFAALHRVPAVQARRRIAALLDLVELTPRADDLVERYSTGMRQRLALVKALLHDPPVLLLDEPTTGLDPQAARNARDLVRRLHRDEGKTIILTTHYMEEADQLCERVGIIDRGRIIALDTPQALKRAQQQRTALRLEVEGPAPRAAALVQALPGVGQVTVVEQPGDSIWDVTVELADINETLPQAVQILSGQGLRVRHLRVQDVSLEDVFIALTGRRLRD</sequence>
<evidence type="ECO:0000256" key="5">
    <source>
        <dbReference type="SAM" id="MobiDB-lite"/>
    </source>
</evidence>
<dbReference type="SUPFAM" id="SSF52540">
    <property type="entry name" value="P-loop containing nucleoside triphosphate hydrolases"/>
    <property type="match status" value="1"/>
</dbReference>
<dbReference type="InterPro" id="IPR005894">
    <property type="entry name" value="DrrA"/>
</dbReference>
<evidence type="ECO:0000259" key="6">
    <source>
        <dbReference type="PROSITE" id="PS50893"/>
    </source>
</evidence>
<feature type="compositionally biased region" description="Basic residues" evidence="5">
    <location>
        <begin position="1"/>
        <end position="11"/>
    </location>
</feature>
<feature type="region of interest" description="Disordered" evidence="5">
    <location>
        <begin position="1"/>
        <end position="43"/>
    </location>
</feature>
<dbReference type="NCBIfam" id="TIGR01188">
    <property type="entry name" value="drrA"/>
    <property type="match status" value="1"/>
</dbReference>
<dbReference type="PROSITE" id="PS50893">
    <property type="entry name" value="ABC_TRANSPORTER_2"/>
    <property type="match status" value="1"/>
</dbReference>
<dbReference type="Pfam" id="PF13732">
    <property type="entry name" value="DrrA1-3_C"/>
    <property type="match status" value="1"/>
</dbReference>
<keyword evidence="2" id="KW-0547">Nucleotide-binding</keyword>
<dbReference type="PANTHER" id="PTHR42711">
    <property type="entry name" value="ABC TRANSPORTER ATP-BINDING PROTEIN"/>
    <property type="match status" value="1"/>
</dbReference>
<dbReference type="InterPro" id="IPR027417">
    <property type="entry name" value="P-loop_NTPase"/>
</dbReference>
<dbReference type="GO" id="GO:0043215">
    <property type="term" value="P:daunorubicin transport"/>
    <property type="evidence" value="ECO:0007669"/>
    <property type="project" value="InterPro"/>
</dbReference>
<accession>A0A537LM52</accession>
<proteinExistence type="inferred from homology"/>
<name>A0A537LM52_9BACT</name>
<dbReference type="InterPro" id="IPR050763">
    <property type="entry name" value="ABC_transporter_ATP-binding"/>
</dbReference>
<dbReference type="GO" id="GO:1900753">
    <property type="term" value="P:doxorubicin transport"/>
    <property type="evidence" value="ECO:0007669"/>
    <property type="project" value="InterPro"/>
</dbReference>
<keyword evidence="1" id="KW-0813">Transport</keyword>
<evidence type="ECO:0000313" key="8">
    <source>
        <dbReference type="Proteomes" id="UP000315217"/>
    </source>
</evidence>
<dbReference type="GO" id="GO:0016887">
    <property type="term" value="F:ATP hydrolysis activity"/>
    <property type="evidence" value="ECO:0007669"/>
    <property type="project" value="InterPro"/>
</dbReference>
<evidence type="ECO:0000256" key="3">
    <source>
        <dbReference type="ARBA" id="ARBA00022840"/>
    </source>
</evidence>
<reference evidence="7 8" key="1">
    <citation type="journal article" date="2019" name="Nat. Microbiol.">
        <title>Mediterranean grassland soil C-N compound turnover is dependent on rainfall and depth, and is mediated by genomically divergent microorganisms.</title>
        <authorList>
            <person name="Diamond S."/>
            <person name="Andeer P.F."/>
            <person name="Li Z."/>
            <person name="Crits-Christoph A."/>
            <person name="Burstein D."/>
            <person name="Anantharaman K."/>
            <person name="Lane K.R."/>
            <person name="Thomas B.C."/>
            <person name="Pan C."/>
            <person name="Northen T.R."/>
            <person name="Banfield J.F."/>
        </authorList>
    </citation>
    <scope>NUCLEOTIDE SEQUENCE [LARGE SCALE GENOMIC DNA]</scope>
    <source>
        <strain evidence="7">NP_1</strain>
    </source>
</reference>
<comment type="similarity">
    <text evidence="4">Belongs to the ABC transporter superfamily. Drug exporter-1 (DrugE1) (TC 3.A.1.105) family.</text>
</comment>
<dbReference type="SMART" id="SM00382">
    <property type="entry name" value="AAA"/>
    <property type="match status" value="1"/>
</dbReference>
<dbReference type="PANTHER" id="PTHR42711:SF18">
    <property type="entry name" value="ABC TRANSPORTER, ATP-BINDING PROTEIN"/>
    <property type="match status" value="1"/>
</dbReference>
<dbReference type="InterPro" id="IPR003593">
    <property type="entry name" value="AAA+_ATPase"/>
</dbReference>